<keyword evidence="9" id="KW-1185">Reference proteome</keyword>
<dbReference type="GO" id="GO:0000105">
    <property type="term" value="P:L-histidine biosynthetic process"/>
    <property type="evidence" value="ECO:0007669"/>
    <property type="project" value="UniProtKB-UniRule"/>
</dbReference>
<dbReference type="GO" id="GO:0004401">
    <property type="term" value="F:histidinol-phosphatase activity"/>
    <property type="evidence" value="ECO:0007669"/>
    <property type="project" value="UniProtKB-UniRule"/>
</dbReference>
<dbReference type="InterPro" id="IPR051090">
    <property type="entry name" value="Inositol_monoP_superfamily"/>
</dbReference>
<reference evidence="8 9" key="1">
    <citation type="submission" date="2015-10" db="EMBL/GenBank/DDBJ databases">
        <title>Transcriptomic analysis of a linuron degrading triple-species bacterial consortium.</title>
        <authorList>
            <person name="Albers P."/>
        </authorList>
    </citation>
    <scope>NUCLEOTIDE SEQUENCE [LARGE SCALE GENOMIC DNA]</scope>
    <source>
        <strain evidence="8 9">WDL6</strain>
    </source>
</reference>
<evidence type="ECO:0000313" key="8">
    <source>
        <dbReference type="EMBL" id="KWT71280.1"/>
    </source>
</evidence>
<dbReference type="InterPro" id="IPR011809">
    <property type="entry name" value="His_9_proposed"/>
</dbReference>
<protein>
    <recommendedName>
        <fullName evidence="6">Histidinol-phosphatase</fullName>
        <ecNumber evidence="6">3.1.3.15</ecNumber>
    </recommendedName>
</protein>
<dbReference type="SUPFAM" id="SSF56655">
    <property type="entry name" value="Carbohydrate phosphatase"/>
    <property type="match status" value="1"/>
</dbReference>
<comment type="similarity">
    <text evidence="2">Belongs to the inositol monophosphatase superfamily.</text>
</comment>
<dbReference type="Proteomes" id="UP000059074">
    <property type="component" value="Unassembled WGS sequence"/>
</dbReference>
<proteinExistence type="inferred from homology"/>
<dbReference type="Gene3D" id="3.40.190.80">
    <property type="match status" value="1"/>
</dbReference>
<comment type="cofactor">
    <cofactor evidence="1 7">
        <name>Mg(2+)</name>
        <dbReference type="ChEBI" id="CHEBI:18420"/>
    </cofactor>
</comment>
<name>A0A125NVX8_HYPSL</name>
<evidence type="ECO:0000313" key="9">
    <source>
        <dbReference type="Proteomes" id="UP000059074"/>
    </source>
</evidence>
<feature type="binding site" evidence="7">
    <location>
        <position position="95"/>
    </location>
    <ligand>
        <name>Mg(2+)</name>
        <dbReference type="ChEBI" id="CHEBI:18420"/>
        <label>1</label>
        <note>catalytic</note>
    </ligand>
</feature>
<evidence type="ECO:0000256" key="1">
    <source>
        <dbReference type="ARBA" id="ARBA00001946"/>
    </source>
</evidence>
<evidence type="ECO:0000256" key="6">
    <source>
        <dbReference type="NCBIfam" id="TIGR02067"/>
    </source>
</evidence>
<feature type="binding site" evidence="7">
    <location>
        <position position="76"/>
    </location>
    <ligand>
        <name>Mg(2+)</name>
        <dbReference type="ChEBI" id="CHEBI:18420"/>
        <label>1</label>
        <note>catalytic</note>
    </ligand>
</feature>
<feature type="binding site" evidence="7">
    <location>
        <position position="92"/>
    </location>
    <ligand>
        <name>Mg(2+)</name>
        <dbReference type="ChEBI" id="CHEBI:18420"/>
        <label>1</label>
        <note>catalytic</note>
    </ligand>
</feature>
<dbReference type="PRINTS" id="PR00377">
    <property type="entry name" value="IMPHPHTASES"/>
</dbReference>
<evidence type="ECO:0000256" key="3">
    <source>
        <dbReference type="ARBA" id="ARBA00022723"/>
    </source>
</evidence>
<dbReference type="CDD" id="cd01641">
    <property type="entry name" value="Bacterial_IMPase_like_1"/>
    <property type="match status" value="1"/>
</dbReference>
<feature type="binding site" evidence="7">
    <location>
        <position position="94"/>
    </location>
    <ligand>
        <name>Mg(2+)</name>
        <dbReference type="ChEBI" id="CHEBI:18420"/>
        <label>1</label>
        <note>catalytic</note>
    </ligand>
</feature>
<dbReference type="FunFam" id="3.30.540.10:FF:000030">
    <property type="entry name" value="Inositol monophosphatase"/>
    <property type="match status" value="1"/>
</dbReference>
<keyword evidence="4 8" id="KW-0378">Hydrolase</keyword>
<gene>
    <name evidence="8" type="ORF">APY04_0531</name>
</gene>
<dbReference type="PATRIC" id="fig|121290.4.peg.2559"/>
<dbReference type="RefSeq" id="WP_068459404.1">
    <property type="nucleotide sequence ID" value="NZ_LMTR01000026.1"/>
</dbReference>
<dbReference type="GO" id="GO:0046872">
    <property type="term" value="F:metal ion binding"/>
    <property type="evidence" value="ECO:0007669"/>
    <property type="project" value="UniProtKB-KW"/>
</dbReference>
<dbReference type="AlphaFoldDB" id="A0A125NVX8"/>
<evidence type="ECO:0000256" key="2">
    <source>
        <dbReference type="ARBA" id="ARBA00009759"/>
    </source>
</evidence>
<evidence type="ECO:0000256" key="7">
    <source>
        <dbReference type="PIRSR" id="PIRSR600760-2"/>
    </source>
</evidence>
<evidence type="ECO:0000256" key="5">
    <source>
        <dbReference type="ARBA" id="ARBA00022842"/>
    </source>
</evidence>
<keyword evidence="3 7" id="KW-0479">Metal-binding</keyword>
<comment type="caution">
    <text evidence="8">The sequence shown here is derived from an EMBL/GenBank/DDBJ whole genome shotgun (WGS) entry which is preliminary data.</text>
</comment>
<accession>A0A125NVX8</accession>
<dbReference type="Pfam" id="PF00459">
    <property type="entry name" value="Inositol_P"/>
    <property type="match status" value="1"/>
</dbReference>
<dbReference type="InterPro" id="IPR000760">
    <property type="entry name" value="Inositol_monophosphatase-like"/>
</dbReference>
<dbReference type="NCBIfam" id="TIGR02067">
    <property type="entry name" value="his_9_HisN"/>
    <property type="match status" value="1"/>
</dbReference>
<evidence type="ECO:0000256" key="4">
    <source>
        <dbReference type="ARBA" id="ARBA00022801"/>
    </source>
</evidence>
<feature type="binding site" evidence="7">
    <location>
        <position position="220"/>
    </location>
    <ligand>
        <name>Mg(2+)</name>
        <dbReference type="ChEBI" id="CHEBI:18420"/>
        <label>2</label>
    </ligand>
</feature>
<dbReference type="STRING" id="121290.APY04_0531"/>
<dbReference type="OrthoDB" id="9785695at2"/>
<dbReference type="Gene3D" id="3.30.540.10">
    <property type="entry name" value="Fructose-1,6-Bisphosphatase, subunit A, domain 1"/>
    <property type="match status" value="1"/>
</dbReference>
<sequence>MTSPSQTPLRRYVDFAHSLADASGAAIRPYFRTPIGVADKGGDGAFDPVTAADRGAEKVISDLVAAHWPEHGFVGEEHGTRNPDARLRWVVDPIDGTRAFIMGWPLWGTLIGLMDGNTPVFGMMDQPFTRERFWSDEGGSFGRSPDGERQLRTRTCTDLDQAILTSTHPELFAAGQETAGFAALRPRVRMTRYSGDCYGYCMLAAGYVDLVVEAGLKPYDIVALIPIIEGAGGVITTWDGRPATEGGRILAAGDPELHAKAMAVLAAG</sequence>
<dbReference type="EMBL" id="LMTR01000026">
    <property type="protein sequence ID" value="KWT71280.1"/>
    <property type="molecule type" value="Genomic_DNA"/>
</dbReference>
<dbReference type="EC" id="3.1.3.15" evidence="6"/>
<dbReference type="PANTHER" id="PTHR43200">
    <property type="entry name" value="PHOSPHATASE"/>
    <property type="match status" value="1"/>
</dbReference>
<keyword evidence="5 7" id="KW-0460">Magnesium</keyword>
<dbReference type="PANTHER" id="PTHR43200:SF6">
    <property type="entry name" value="3'(2'),5'-BISPHOSPHATE NUCLEOTIDASE"/>
    <property type="match status" value="1"/>
</dbReference>
<organism evidence="8 9">
    <name type="scientific">Hyphomicrobium sulfonivorans</name>
    <dbReference type="NCBI Taxonomy" id="121290"/>
    <lineage>
        <taxon>Bacteria</taxon>
        <taxon>Pseudomonadati</taxon>
        <taxon>Pseudomonadota</taxon>
        <taxon>Alphaproteobacteria</taxon>
        <taxon>Hyphomicrobiales</taxon>
        <taxon>Hyphomicrobiaceae</taxon>
        <taxon>Hyphomicrobium</taxon>
    </lineage>
</organism>